<dbReference type="Proteomes" id="UP001152320">
    <property type="component" value="Chromosome 3"/>
</dbReference>
<evidence type="ECO:0000313" key="1">
    <source>
        <dbReference type="EMBL" id="KAJ8045258.1"/>
    </source>
</evidence>
<organism evidence="1 2">
    <name type="scientific">Holothuria leucospilota</name>
    <name type="common">Black long sea cucumber</name>
    <name type="synonym">Mertensiothuria leucospilota</name>
    <dbReference type="NCBI Taxonomy" id="206669"/>
    <lineage>
        <taxon>Eukaryota</taxon>
        <taxon>Metazoa</taxon>
        <taxon>Echinodermata</taxon>
        <taxon>Eleutherozoa</taxon>
        <taxon>Echinozoa</taxon>
        <taxon>Holothuroidea</taxon>
        <taxon>Aspidochirotacea</taxon>
        <taxon>Aspidochirotida</taxon>
        <taxon>Holothuriidae</taxon>
        <taxon>Holothuria</taxon>
    </lineage>
</organism>
<proteinExistence type="predicted"/>
<dbReference type="EMBL" id="JAIZAY010000003">
    <property type="protein sequence ID" value="KAJ8045258.1"/>
    <property type="molecule type" value="Genomic_DNA"/>
</dbReference>
<keyword evidence="2" id="KW-1185">Reference proteome</keyword>
<name>A0A9Q1CH99_HOLLE</name>
<accession>A0A9Q1CH99</accession>
<protein>
    <submittedName>
        <fullName evidence="1">Uncharacterized protein</fullName>
    </submittedName>
</protein>
<gene>
    <name evidence="1" type="ORF">HOLleu_08228</name>
</gene>
<evidence type="ECO:0000313" key="2">
    <source>
        <dbReference type="Proteomes" id="UP001152320"/>
    </source>
</evidence>
<comment type="caution">
    <text evidence="1">The sequence shown here is derived from an EMBL/GenBank/DDBJ whole genome shotgun (WGS) entry which is preliminary data.</text>
</comment>
<reference evidence="1" key="1">
    <citation type="submission" date="2021-10" db="EMBL/GenBank/DDBJ databases">
        <title>Tropical sea cucumber genome reveals ecological adaptation and Cuvierian tubules defense mechanism.</title>
        <authorList>
            <person name="Chen T."/>
        </authorList>
    </citation>
    <scope>NUCLEOTIDE SEQUENCE</scope>
    <source>
        <strain evidence="1">Nanhai2018</strain>
        <tissue evidence="1">Muscle</tissue>
    </source>
</reference>
<sequence length="117" mass="13315">MGGARRCIVGRIGTAWDHENSPLSVSTDSNSESYDEDICSYELKSRKCPPQVKELIPFEDDLAKLVENIDFRQVKFKFQAELSQTLKEINSSSNIYAFADKSQNMYKMSNSTYNNPC</sequence>
<dbReference type="AlphaFoldDB" id="A0A9Q1CH99"/>